<dbReference type="Proteomes" id="UP001214628">
    <property type="component" value="Chromosome 7"/>
</dbReference>
<dbReference type="GO" id="GO:0005886">
    <property type="term" value="C:plasma membrane"/>
    <property type="evidence" value="ECO:0007669"/>
    <property type="project" value="TreeGrafter"/>
</dbReference>
<dbReference type="PANTHER" id="PTHR23113:SF354">
    <property type="entry name" value="BUD SITE SELECTION PROTEIN 5"/>
    <property type="match status" value="1"/>
</dbReference>
<feature type="region of interest" description="Disordered" evidence="5">
    <location>
        <begin position="1"/>
        <end position="28"/>
    </location>
</feature>
<evidence type="ECO:0000256" key="3">
    <source>
        <dbReference type="PROSITE-ProRule" id="PRU00168"/>
    </source>
</evidence>
<name>A0AAF0FCY2_9BASI</name>
<evidence type="ECO:0000256" key="2">
    <source>
        <dbReference type="ARBA" id="ARBA00022658"/>
    </source>
</evidence>
<feature type="domain" description="N-terminal Ras-GEF" evidence="8">
    <location>
        <begin position="571"/>
        <end position="687"/>
    </location>
</feature>
<feature type="compositionally biased region" description="Basic and acidic residues" evidence="5">
    <location>
        <begin position="305"/>
        <end position="321"/>
    </location>
</feature>
<feature type="domain" description="Ras-GEF" evidence="7">
    <location>
        <begin position="792"/>
        <end position="1043"/>
    </location>
</feature>
<dbReference type="InterPro" id="IPR001452">
    <property type="entry name" value="SH3_domain"/>
</dbReference>
<dbReference type="SUPFAM" id="SSF50044">
    <property type="entry name" value="SH3-domain"/>
    <property type="match status" value="1"/>
</dbReference>
<dbReference type="AlphaFoldDB" id="A0AAF0FCY2"/>
<reference evidence="9" key="1">
    <citation type="submission" date="2023-02" db="EMBL/GenBank/DDBJ databases">
        <title>Mating type loci evolution in Malassezia.</title>
        <authorList>
            <person name="Coelho M.A."/>
        </authorList>
    </citation>
    <scope>NUCLEOTIDE SEQUENCE</scope>
    <source>
        <strain evidence="9">CBS 14136</strain>
    </source>
</reference>
<evidence type="ECO:0000313" key="10">
    <source>
        <dbReference type="Proteomes" id="UP001214628"/>
    </source>
</evidence>
<gene>
    <name evidence="9" type="primary">BUD5</name>
    <name evidence="9" type="ORF">MPSI1_003754</name>
</gene>
<dbReference type="PROSITE" id="PS50009">
    <property type="entry name" value="RASGEF_CAT"/>
    <property type="match status" value="1"/>
</dbReference>
<organism evidence="9 10">
    <name type="scientific">Malassezia psittaci</name>
    <dbReference type="NCBI Taxonomy" id="1821823"/>
    <lineage>
        <taxon>Eukaryota</taxon>
        <taxon>Fungi</taxon>
        <taxon>Dikarya</taxon>
        <taxon>Basidiomycota</taxon>
        <taxon>Ustilaginomycotina</taxon>
        <taxon>Malasseziomycetes</taxon>
        <taxon>Malasseziales</taxon>
        <taxon>Malasseziaceae</taxon>
        <taxon>Malassezia</taxon>
    </lineage>
</organism>
<dbReference type="SMART" id="SM00147">
    <property type="entry name" value="RasGEF"/>
    <property type="match status" value="1"/>
</dbReference>
<dbReference type="GO" id="GO:0007265">
    <property type="term" value="P:Ras protein signal transduction"/>
    <property type="evidence" value="ECO:0007669"/>
    <property type="project" value="TreeGrafter"/>
</dbReference>
<evidence type="ECO:0000259" key="7">
    <source>
        <dbReference type="PROSITE" id="PS50009"/>
    </source>
</evidence>
<keyword evidence="1 4" id="KW-0728">SH3 domain</keyword>
<dbReference type="CDD" id="cd00155">
    <property type="entry name" value="RasGEF"/>
    <property type="match status" value="1"/>
</dbReference>
<keyword evidence="2 3" id="KW-0344">Guanine-nucleotide releasing factor</keyword>
<dbReference type="Gene3D" id="2.30.30.40">
    <property type="entry name" value="SH3 Domains"/>
    <property type="match status" value="1"/>
</dbReference>
<evidence type="ECO:0000256" key="5">
    <source>
        <dbReference type="SAM" id="MobiDB-lite"/>
    </source>
</evidence>
<sequence>MPGVLHRGESNKRQREESSWNSGYPDATETRRTDWCVDMVAMHDFDPSISSGCVRLTAGQVVKLYCKDVSGWSDVATTTKRGWVPTSFLVDRQAWIERKCSRRRPSMPCAQDRLQAISRNSNRQEFSSCAAKRNEALPDLYIPEGVPMIESCIAAAQALYAALRTRDFVQETAQKFVMSIESLLYHTSTSTRHPPVPYNAMRDALSRQLEDVRSLLAAHPSVQNQQPESNSSCALELNSANGGSAKLVFAVNRTLLASAEIVDTVYPMSCVPHRRHLMDSERACSQTSSLLDEMSLNDSCSSMRNSDESNRSWNHRDESKQARSNSSFTPLSNSKNLNQSPSDRVAEIQLAYERVASTTAAFFGQLHTFDEWSIPFAFQSMMELAFALDRDVSHLYNTIGTVLESVGEHQDTTQLFQRSISAQTQLFDAHTAYRDLILVCTKKQYPTTYEMVSLCTSELFKTTNCMLTCAARASQYTTCLLQTQDVSAIPVAEFVKEQHSATLPSDTIAGSASKSKQVSHPTNCDPIRVSSLNSLGAMHEFADWNDQLDETPSHRPQGNDSSAASNLLRNTQGKVVGGTLVALLQWFCQQNTEPTSVSGGALLSSFRAYAHGEDLLQSLLTVYDCQTSTASARAQVVNWVIAWLEVHWLASDDSCVLVKLRAWLTHPHEPGLQNAFQRLAELIEWRTRLGDGLQNIHLQVTNGQHGSCQVRRVLSTGDHHRYALDVCGNEENPNRESPSATPRMVDIDGLYSASKVLIPGTAMPPAPLVNMSLLHNLRKAPTIWHVDLFEIDALELARQITIFEARLFASILPNELLYSHTPYKRCNRELCRASAIHTRAMSTFTTQLTNWIGECILRETQVKKRSLCLQYFVRLGAASLTLNNFNLLMAVQGAMNSSTILRLKLTWASLPSKTMDSFEEQRSLMDCTRNFSAYRARLRSIQGAALPFLGLINTDLTFCMSGNALWRPGPNGEVINLVRCSKLAAILTEVQRFQMQPYALMEVPELQRYLAHIRQEVHVGGCVESCAAAADRLYERSLQLEPREEHTSGKPGRGWLQRATGLG</sequence>
<accession>A0AAF0FCY2</accession>
<dbReference type="InterPro" id="IPR008937">
    <property type="entry name" value="Ras-like_GEF"/>
</dbReference>
<dbReference type="InterPro" id="IPR036964">
    <property type="entry name" value="RASGEF_cat_dom_sf"/>
</dbReference>
<dbReference type="InterPro" id="IPR023578">
    <property type="entry name" value="Ras_GEF_dom_sf"/>
</dbReference>
<evidence type="ECO:0000259" key="6">
    <source>
        <dbReference type="PROSITE" id="PS50002"/>
    </source>
</evidence>
<evidence type="ECO:0000256" key="1">
    <source>
        <dbReference type="ARBA" id="ARBA00022443"/>
    </source>
</evidence>
<dbReference type="InterPro" id="IPR036028">
    <property type="entry name" value="SH3-like_dom_sf"/>
</dbReference>
<dbReference type="PANTHER" id="PTHR23113">
    <property type="entry name" value="GUANINE NUCLEOTIDE EXCHANGE FACTOR"/>
    <property type="match status" value="1"/>
</dbReference>
<dbReference type="EMBL" id="CP118381">
    <property type="protein sequence ID" value="WFD45077.1"/>
    <property type="molecule type" value="Genomic_DNA"/>
</dbReference>
<feature type="domain" description="SH3" evidence="6">
    <location>
        <begin position="34"/>
        <end position="94"/>
    </location>
</feature>
<evidence type="ECO:0000259" key="8">
    <source>
        <dbReference type="PROSITE" id="PS50212"/>
    </source>
</evidence>
<feature type="region of interest" description="Disordered" evidence="5">
    <location>
        <begin position="1041"/>
        <end position="1063"/>
    </location>
</feature>
<dbReference type="Pfam" id="PF00617">
    <property type="entry name" value="RasGEF"/>
    <property type="match status" value="1"/>
</dbReference>
<dbReference type="SMART" id="SM00326">
    <property type="entry name" value="SH3"/>
    <property type="match status" value="1"/>
</dbReference>
<feature type="compositionally biased region" description="Basic and acidic residues" evidence="5">
    <location>
        <begin position="1"/>
        <end position="18"/>
    </location>
</feature>
<dbReference type="PROSITE" id="PS50212">
    <property type="entry name" value="RASGEF_NTER"/>
    <property type="match status" value="1"/>
</dbReference>
<dbReference type="SUPFAM" id="SSF48366">
    <property type="entry name" value="Ras GEF"/>
    <property type="match status" value="1"/>
</dbReference>
<dbReference type="InterPro" id="IPR001895">
    <property type="entry name" value="RASGEF_cat_dom"/>
</dbReference>
<proteinExistence type="predicted"/>
<keyword evidence="10" id="KW-1185">Reference proteome</keyword>
<evidence type="ECO:0000256" key="4">
    <source>
        <dbReference type="PROSITE-ProRule" id="PRU00192"/>
    </source>
</evidence>
<protein>
    <submittedName>
        <fullName evidence="9">Ras guanine nucleotide exchange factor bud5</fullName>
    </submittedName>
</protein>
<dbReference type="PROSITE" id="PS50002">
    <property type="entry name" value="SH3"/>
    <property type="match status" value="1"/>
</dbReference>
<feature type="compositionally biased region" description="Polar residues" evidence="5">
    <location>
        <begin position="322"/>
        <end position="340"/>
    </location>
</feature>
<dbReference type="GO" id="GO:0005085">
    <property type="term" value="F:guanyl-nucleotide exchange factor activity"/>
    <property type="evidence" value="ECO:0007669"/>
    <property type="project" value="UniProtKB-KW"/>
</dbReference>
<dbReference type="Gene3D" id="1.20.870.10">
    <property type="entry name" value="Son of sevenless (SoS) protein Chain: S domain 1"/>
    <property type="match status" value="1"/>
</dbReference>
<dbReference type="InterPro" id="IPR000651">
    <property type="entry name" value="Ras-like_Gua-exchang_fac_N"/>
</dbReference>
<dbReference type="Gene3D" id="1.10.840.10">
    <property type="entry name" value="Ras guanine-nucleotide exchange factors catalytic domain"/>
    <property type="match status" value="1"/>
</dbReference>
<feature type="region of interest" description="Disordered" evidence="5">
    <location>
        <begin position="296"/>
        <end position="340"/>
    </location>
</feature>
<evidence type="ECO:0000313" key="9">
    <source>
        <dbReference type="EMBL" id="WFD45077.1"/>
    </source>
</evidence>